<gene>
    <name evidence="7" type="primary">yrbG</name>
    <name evidence="7" type="ORF">NCTC10742_01120</name>
</gene>
<dbReference type="PANTHER" id="PTHR10846">
    <property type="entry name" value="SODIUM/POTASSIUM/CALCIUM EXCHANGER"/>
    <property type="match status" value="1"/>
</dbReference>
<evidence type="ECO:0000313" key="7">
    <source>
        <dbReference type="EMBL" id="STZ41910.1"/>
    </source>
</evidence>
<evidence type="ECO:0000256" key="5">
    <source>
        <dbReference type="SAM" id="Phobius"/>
    </source>
</evidence>
<evidence type="ECO:0000256" key="3">
    <source>
        <dbReference type="ARBA" id="ARBA00022989"/>
    </source>
</evidence>
<feature type="transmembrane region" description="Helical" evidence="5">
    <location>
        <begin position="252"/>
        <end position="273"/>
    </location>
</feature>
<reference evidence="7 8" key="1">
    <citation type="submission" date="2018-06" db="EMBL/GenBank/DDBJ databases">
        <authorList>
            <consortium name="Pathogen Informatics"/>
            <person name="Doyle S."/>
        </authorList>
    </citation>
    <scope>NUCLEOTIDE SEQUENCE [LARGE SCALE GENOMIC DNA]</scope>
    <source>
        <strain evidence="7 8">NCTC10742</strain>
    </source>
</reference>
<dbReference type="Gene3D" id="1.20.1420.30">
    <property type="entry name" value="NCX, central ion-binding region"/>
    <property type="match status" value="1"/>
</dbReference>
<dbReference type="InterPro" id="IPR004837">
    <property type="entry name" value="NaCa_Exmemb"/>
</dbReference>
<dbReference type="InterPro" id="IPR004481">
    <property type="entry name" value="K/Na/Ca-exchanger"/>
</dbReference>
<dbReference type="GO" id="GO:0006874">
    <property type="term" value="P:intracellular calcium ion homeostasis"/>
    <property type="evidence" value="ECO:0007669"/>
    <property type="project" value="TreeGrafter"/>
</dbReference>
<dbReference type="InterPro" id="IPR044880">
    <property type="entry name" value="NCX_ion-bd_dom_sf"/>
</dbReference>
<evidence type="ECO:0000256" key="4">
    <source>
        <dbReference type="ARBA" id="ARBA00023136"/>
    </source>
</evidence>
<dbReference type="NCBIfam" id="TIGR00367">
    <property type="entry name" value="calcium/sodium antiporter"/>
    <property type="match status" value="1"/>
</dbReference>
<feature type="transmembrane region" description="Helical" evidence="5">
    <location>
        <begin position="212"/>
        <end position="232"/>
    </location>
</feature>
<feature type="transmembrane region" description="Helical" evidence="5">
    <location>
        <begin position="179"/>
        <end position="197"/>
    </location>
</feature>
<feature type="transmembrane region" description="Helical" evidence="5">
    <location>
        <begin position="77"/>
        <end position="96"/>
    </location>
</feature>
<dbReference type="PANTHER" id="PTHR10846:SF8">
    <property type="entry name" value="INNER MEMBRANE PROTEIN YRBG"/>
    <property type="match status" value="1"/>
</dbReference>
<evidence type="ECO:0000259" key="6">
    <source>
        <dbReference type="Pfam" id="PF01699"/>
    </source>
</evidence>
<feature type="transmembrane region" description="Helical" evidence="5">
    <location>
        <begin position="103"/>
        <end position="122"/>
    </location>
</feature>
<name>A0A378SGR3_9MYCO</name>
<accession>A0A378SGR3</accession>
<feature type="domain" description="Sodium/calcium exchanger membrane region" evidence="6">
    <location>
        <begin position="179"/>
        <end position="321"/>
    </location>
</feature>
<proteinExistence type="predicted"/>
<feature type="transmembrane region" description="Helical" evidence="5">
    <location>
        <begin position="279"/>
        <end position="296"/>
    </location>
</feature>
<keyword evidence="2 5" id="KW-0812">Transmembrane</keyword>
<dbReference type="EMBL" id="UGQM01000001">
    <property type="protein sequence ID" value="STZ41910.1"/>
    <property type="molecule type" value="Genomic_DNA"/>
</dbReference>
<organism evidence="7 8">
    <name type="scientific">Mycolicibacterium gilvum</name>
    <dbReference type="NCBI Taxonomy" id="1804"/>
    <lineage>
        <taxon>Bacteria</taxon>
        <taxon>Bacillati</taxon>
        <taxon>Actinomycetota</taxon>
        <taxon>Actinomycetes</taxon>
        <taxon>Mycobacteriales</taxon>
        <taxon>Mycobacteriaceae</taxon>
        <taxon>Mycolicibacterium</taxon>
    </lineage>
</organism>
<dbReference type="GO" id="GO:0005886">
    <property type="term" value="C:plasma membrane"/>
    <property type="evidence" value="ECO:0007669"/>
    <property type="project" value="TreeGrafter"/>
</dbReference>
<evidence type="ECO:0000313" key="8">
    <source>
        <dbReference type="Proteomes" id="UP000254291"/>
    </source>
</evidence>
<dbReference type="GO" id="GO:0005262">
    <property type="term" value="F:calcium channel activity"/>
    <property type="evidence" value="ECO:0007669"/>
    <property type="project" value="TreeGrafter"/>
</dbReference>
<comment type="subcellular location">
    <subcellularLocation>
        <location evidence="1">Membrane</location>
        <topology evidence="1">Multi-pass membrane protein</topology>
    </subcellularLocation>
</comment>
<evidence type="ECO:0000256" key="2">
    <source>
        <dbReference type="ARBA" id="ARBA00022692"/>
    </source>
</evidence>
<keyword evidence="3 5" id="KW-1133">Transmembrane helix</keyword>
<sequence>MNALWFVVGLLTVIAGAEVMVRGGAEVAARLGISPIIIGLTVVSIGTSMPELAVGVVSAADGSGALAVGNIAGTNVVNILLILGLSALLVPLALAMRTIRFELPMMAVAALLFWGLAADGNLSRLDGGILVTAAVGYTAAVIWSARRESRAIAAEFASEFAPEPVATTTEVRRRTATHVAMTVGGIVVVVIGADWLVDGAVGMARQFGVTDALIGLTVVAIGTSAPELVTTVMTTLRGDRDIAIGNLIGSSIYNILLILGITCLVPAGGLALTEGLVRIDIPVMVVVGLACIPIFLSGRRVSRMEGGMMVAAYLGYLAFVLSTQT</sequence>
<protein>
    <submittedName>
        <fullName evidence="7">CaCA family Na(+)/Ca(+) antiporter</fullName>
    </submittedName>
</protein>
<feature type="transmembrane region" description="Helical" evidence="5">
    <location>
        <begin position="128"/>
        <end position="145"/>
    </location>
</feature>
<dbReference type="GO" id="GO:0008273">
    <property type="term" value="F:calcium, potassium:sodium antiporter activity"/>
    <property type="evidence" value="ECO:0007669"/>
    <property type="project" value="TreeGrafter"/>
</dbReference>
<dbReference type="Pfam" id="PF01699">
    <property type="entry name" value="Na_Ca_ex"/>
    <property type="match status" value="2"/>
</dbReference>
<feature type="domain" description="Sodium/calcium exchanger membrane region" evidence="6">
    <location>
        <begin position="3"/>
        <end position="143"/>
    </location>
</feature>
<keyword evidence="4 5" id="KW-0472">Membrane</keyword>
<evidence type="ECO:0000256" key="1">
    <source>
        <dbReference type="ARBA" id="ARBA00004141"/>
    </source>
</evidence>
<dbReference type="Proteomes" id="UP000254291">
    <property type="component" value="Unassembled WGS sequence"/>
</dbReference>
<dbReference type="AlphaFoldDB" id="A0A378SGR3"/>
<feature type="transmembrane region" description="Helical" evidence="5">
    <location>
        <begin position="27"/>
        <end position="45"/>
    </location>
</feature>